<reference evidence="1 2" key="1">
    <citation type="submission" date="2018-11" db="EMBL/GenBank/DDBJ databases">
        <authorList>
            <consortium name="Pathogen Informatics"/>
        </authorList>
    </citation>
    <scope>NUCLEOTIDE SEQUENCE [LARGE SCALE GENOMIC DNA]</scope>
</reference>
<name>A0A3P7MV49_DIBLA</name>
<dbReference type="EMBL" id="UYRU01084006">
    <property type="protein sequence ID" value="VDN33605.1"/>
    <property type="molecule type" value="Genomic_DNA"/>
</dbReference>
<keyword evidence="2" id="KW-1185">Reference proteome</keyword>
<proteinExistence type="predicted"/>
<organism evidence="1 2">
    <name type="scientific">Dibothriocephalus latus</name>
    <name type="common">Fish tapeworm</name>
    <name type="synonym">Diphyllobothrium latum</name>
    <dbReference type="NCBI Taxonomy" id="60516"/>
    <lineage>
        <taxon>Eukaryota</taxon>
        <taxon>Metazoa</taxon>
        <taxon>Spiralia</taxon>
        <taxon>Lophotrochozoa</taxon>
        <taxon>Platyhelminthes</taxon>
        <taxon>Cestoda</taxon>
        <taxon>Eucestoda</taxon>
        <taxon>Diphyllobothriidea</taxon>
        <taxon>Diphyllobothriidae</taxon>
        <taxon>Dibothriocephalus</taxon>
    </lineage>
</organism>
<evidence type="ECO:0000313" key="1">
    <source>
        <dbReference type="EMBL" id="VDN33605.1"/>
    </source>
</evidence>
<protein>
    <submittedName>
        <fullName evidence="1">Uncharacterized protein</fullName>
    </submittedName>
</protein>
<evidence type="ECO:0000313" key="2">
    <source>
        <dbReference type="Proteomes" id="UP000281553"/>
    </source>
</evidence>
<dbReference type="AlphaFoldDB" id="A0A3P7MV49"/>
<sequence>MVRNVRNVENAAISIMSQRTMEELCADLKLQLQLMETLTTKLSTSSTGQSSSAGGSQYIHYIASSISKFLYGPQAECGHNS</sequence>
<gene>
    <name evidence="1" type="ORF">DILT_LOCUS16279</name>
</gene>
<accession>A0A3P7MV49</accession>
<dbReference type="Proteomes" id="UP000281553">
    <property type="component" value="Unassembled WGS sequence"/>
</dbReference>